<evidence type="ECO:0000256" key="5">
    <source>
        <dbReference type="ARBA" id="ARBA00022785"/>
    </source>
</evidence>
<gene>
    <name evidence="11 12" type="primary">queC</name>
    <name evidence="12" type="ORF">FJR47_05015</name>
</gene>
<dbReference type="SUPFAM" id="SSF52402">
    <property type="entry name" value="Adenine nucleotide alpha hydrolases-like"/>
    <property type="match status" value="1"/>
</dbReference>
<comment type="cofactor">
    <cofactor evidence="11">
        <name>Zn(2+)</name>
        <dbReference type="ChEBI" id="CHEBI:29105"/>
    </cofactor>
    <text evidence="11">Binds 1 zinc ion per subunit.</text>
</comment>
<evidence type="ECO:0000256" key="10">
    <source>
        <dbReference type="ARBA" id="ARBA00047890"/>
    </source>
</evidence>
<dbReference type="GO" id="GO:0016879">
    <property type="term" value="F:ligase activity, forming carbon-nitrogen bonds"/>
    <property type="evidence" value="ECO:0007669"/>
    <property type="project" value="UniProtKB-UniRule"/>
</dbReference>
<dbReference type="Proteomes" id="UP000326061">
    <property type="component" value="Chromosome"/>
</dbReference>
<dbReference type="PANTHER" id="PTHR42914">
    <property type="entry name" value="7-CYANO-7-DEAZAGUANINE SYNTHASE"/>
    <property type="match status" value="1"/>
</dbReference>
<feature type="binding site" evidence="11">
    <location>
        <position position="202"/>
    </location>
    <ligand>
        <name>Zn(2+)</name>
        <dbReference type="ChEBI" id="CHEBI:29105"/>
    </ligand>
</feature>
<dbReference type="Pfam" id="PF06508">
    <property type="entry name" value="QueC"/>
    <property type="match status" value="1"/>
</dbReference>
<dbReference type="RefSeq" id="WP_152299357.1">
    <property type="nucleotide sequence ID" value="NZ_CP041166.1"/>
</dbReference>
<evidence type="ECO:0000313" key="13">
    <source>
        <dbReference type="Proteomes" id="UP000326061"/>
    </source>
</evidence>
<feature type="binding site" evidence="11">
    <location>
        <position position="205"/>
    </location>
    <ligand>
        <name>Zn(2+)</name>
        <dbReference type="ChEBI" id="CHEBI:29105"/>
    </ligand>
</feature>
<comment type="pathway">
    <text evidence="1 11">Purine metabolism; 7-cyano-7-deazaguanine biosynthesis.</text>
</comment>
<dbReference type="KEGG" id="suln:FJR47_05015"/>
<comment type="function">
    <text evidence="11">Catalyzes the ATP-dependent conversion of 7-carboxy-7-deazaguanine (CDG) to 7-cyano-7-deazaguanine (preQ(0)).</text>
</comment>
<dbReference type="GO" id="GO:0008270">
    <property type="term" value="F:zinc ion binding"/>
    <property type="evidence" value="ECO:0007669"/>
    <property type="project" value="UniProtKB-UniRule"/>
</dbReference>
<evidence type="ECO:0000256" key="7">
    <source>
        <dbReference type="ARBA" id="ARBA00022840"/>
    </source>
</evidence>
<keyword evidence="5 11" id="KW-0671">Queuosine biosynthesis</keyword>
<feature type="binding site" evidence="11">
    <location>
        <position position="199"/>
    </location>
    <ligand>
        <name>Zn(2+)</name>
        <dbReference type="ChEBI" id="CHEBI:29105"/>
    </ligand>
</feature>
<dbReference type="NCBIfam" id="TIGR00364">
    <property type="entry name" value="7-cyano-7-deazaguanine synthase QueC"/>
    <property type="match status" value="1"/>
</dbReference>
<keyword evidence="4 11" id="KW-0547">Nucleotide-binding</keyword>
<dbReference type="EMBL" id="CP041166">
    <property type="protein sequence ID" value="QFR43294.1"/>
    <property type="molecule type" value="Genomic_DNA"/>
</dbReference>
<dbReference type="InterPro" id="IPR018317">
    <property type="entry name" value="QueC"/>
</dbReference>
<dbReference type="Gene3D" id="3.40.50.620">
    <property type="entry name" value="HUPs"/>
    <property type="match status" value="1"/>
</dbReference>
<accession>A0AAJ4A3I8</accession>
<dbReference type="PANTHER" id="PTHR42914:SF1">
    <property type="entry name" value="7-CYANO-7-DEAZAGUANINE SYNTHASE"/>
    <property type="match status" value="1"/>
</dbReference>
<dbReference type="InterPro" id="IPR014729">
    <property type="entry name" value="Rossmann-like_a/b/a_fold"/>
</dbReference>
<evidence type="ECO:0000256" key="4">
    <source>
        <dbReference type="ARBA" id="ARBA00022741"/>
    </source>
</evidence>
<evidence type="ECO:0000256" key="9">
    <source>
        <dbReference type="ARBA" id="ARBA00039149"/>
    </source>
</evidence>
<comment type="catalytic activity">
    <reaction evidence="10 11">
        <text>7-carboxy-7-carbaguanine + NH4(+) + 2 ATP = 7-cyano-7-carbaguanine + 2 AMP + 2 diphosphate + 2 H(+)</text>
        <dbReference type="Rhea" id="RHEA:27982"/>
        <dbReference type="ChEBI" id="CHEBI:15378"/>
        <dbReference type="ChEBI" id="CHEBI:28938"/>
        <dbReference type="ChEBI" id="CHEBI:30616"/>
        <dbReference type="ChEBI" id="CHEBI:33019"/>
        <dbReference type="ChEBI" id="CHEBI:45075"/>
        <dbReference type="ChEBI" id="CHEBI:61036"/>
        <dbReference type="ChEBI" id="CHEBI:456215"/>
        <dbReference type="EC" id="6.3.4.20"/>
    </reaction>
</comment>
<keyword evidence="2 11" id="KW-0436">Ligase</keyword>
<keyword evidence="7 11" id="KW-0067">ATP-binding</keyword>
<dbReference type="AlphaFoldDB" id="A0AAJ4A3I8"/>
<comment type="similarity">
    <text evidence="8 11">Belongs to the QueC family.</text>
</comment>
<evidence type="ECO:0000256" key="8">
    <source>
        <dbReference type="ARBA" id="ARBA00037993"/>
    </source>
</evidence>
<feature type="binding site" evidence="11">
    <location>
        <position position="191"/>
    </location>
    <ligand>
        <name>Zn(2+)</name>
        <dbReference type="ChEBI" id="CHEBI:29105"/>
    </ligand>
</feature>
<evidence type="ECO:0000256" key="3">
    <source>
        <dbReference type="ARBA" id="ARBA00022723"/>
    </source>
</evidence>
<dbReference type="CDD" id="cd01995">
    <property type="entry name" value="QueC-like"/>
    <property type="match status" value="1"/>
</dbReference>
<evidence type="ECO:0000256" key="1">
    <source>
        <dbReference type="ARBA" id="ARBA00005061"/>
    </source>
</evidence>
<evidence type="ECO:0000256" key="6">
    <source>
        <dbReference type="ARBA" id="ARBA00022833"/>
    </source>
</evidence>
<name>A0AAJ4A3I8_9BACT</name>
<organism evidence="12 13">
    <name type="scientific">Sulfurimonas xiamenensis</name>
    <dbReference type="NCBI Taxonomy" id="2590021"/>
    <lineage>
        <taxon>Bacteria</taxon>
        <taxon>Pseudomonadati</taxon>
        <taxon>Campylobacterota</taxon>
        <taxon>Epsilonproteobacteria</taxon>
        <taxon>Campylobacterales</taxon>
        <taxon>Sulfurimonadaceae</taxon>
        <taxon>Sulfurimonas</taxon>
    </lineage>
</organism>
<dbReference type="PIRSF" id="PIRSF006293">
    <property type="entry name" value="ExsB"/>
    <property type="match status" value="1"/>
</dbReference>
<evidence type="ECO:0000313" key="12">
    <source>
        <dbReference type="EMBL" id="QFR43294.1"/>
    </source>
</evidence>
<protein>
    <recommendedName>
        <fullName evidence="9 11">7-cyano-7-deazaguanine synthase</fullName>
        <ecNumber evidence="9 11">6.3.4.20</ecNumber>
    </recommendedName>
    <alternativeName>
        <fullName evidence="11">7-cyano-7-carbaguanine synthase</fullName>
    </alternativeName>
    <alternativeName>
        <fullName evidence="11">PreQ(0) synthase</fullName>
    </alternativeName>
    <alternativeName>
        <fullName evidence="11">Queuosine biosynthesis protein QueC</fullName>
    </alternativeName>
</protein>
<proteinExistence type="inferred from homology"/>
<dbReference type="EC" id="6.3.4.20" evidence="9 11"/>
<evidence type="ECO:0000256" key="2">
    <source>
        <dbReference type="ARBA" id="ARBA00022598"/>
    </source>
</evidence>
<feature type="binding site" evidence="11">
    <location>
        <begin position="12"/>
        <end position="22"/>
    </location>
    <ligand>
        <name>ATP</name>
        <dbReference type="ChEBI" id="CHEBI:30616"/>
    </ligand>
</feature>
<dbReference type="GO" id="GO:0005524">
    <property type="term" value="F:ATP binding"/>
    <property type="evidence" value="ECO:0007669"/>
    <property type="project" value="UniProtKB-UniRule"/>
</dbReference>
<evidence type="ECO:0000256" key="11">
    <source>
        <dbReference type="HAMAP-Rule" id="MF_01633"/>
    </source>
</evidence>
<sequence>MIIKDKKALCVMSGGMDSTLSAYMMKKMGYEIVAVHFNYAQRTQKKELSCFHNICDELGVLNRYVLDLDFFAQIGASALTDKNIDIPTGGVEEGVPVTYVPFRNGIFLSMAAAIAEKENAEAIAIGVVEEDSSGYPDCRDSFIQSMQRSINLGTKDETNIVIHMPLVHLKKSQIVKKALDLEVPLNLTWSCYKNEDKACGVCDSCRLRLNGFKEVGVKDPIEYQ</sequence>
<dbReference type="HAMAP" id="MF_01633">
    <property type="entry name" value="QueC"/>
    <property type="match status" value="1"/>
</dbReference>
<reference evidence="13" key="1">
    <citation type="submission" date="2019-06" db="EMBL/GenBank/DDBJ databases">
        <title>Sulfurimonas gotlandica sp. nov., a chemoautotrophic and psychrotolerant epsilonproteobacterium isolated from a pelagic redoxcline, and an emended description of the genus Sulfurimonas.</title>
        <authorList>
            <person name="Wang S."/>
            <person name="Jiang L."/>
            <person name="Shao Z."/>
        </authorList>
    </citation>
    <scope>NUCLEOTIDE SEQUENCE [LARGE SCALE GENOMIC DNA]</scope>
    <source>
        <strain evidence="13">1-1N</strain>
    </source>
</reference>
<dbReference type="GO" id="GO:0008616">
    <property type="term" value="P:tRNA queuosine(34) biosynthetic process"/>
    <property type="evidence" value="ECO:0007669"/>
    <property type="project" value="UniProtKB-UniRule"/>
</dbReference>
<keyword evidence="6 11" id="KW-0862">Zinc</keyword>
<keyword evidence="3 11" id="KW-0479">Metal-binding</keyword>
<keyword evidence="13" id="KW-1185">Reference proteome</keyword>